<dbReference type="Gene3D" id="3.30.980.10">
    <property type="entry name" value="Threonyl-trna Synthetase, Chain A, domain 2"/>
    <property type="match status" value="1"/>
</dbReference>
<reference evidence="3" key="1">
    <citation type="submission" date="2017-02" db="UniProtKB">
        <authorList>
            <consortium name="WormBaseParasite"/>
        </authorList>
    </citation>
    <scope>IDENTIFICATION</scope>
</reference>
<dbReference type="GO" id="GO:0006435">
    <property type="term" value="P:threonyl-tRNA aminoacylation"/>
    <property type="evidence" value="ECO:0007669"/>
    <property type="project" value="TreeGrafter"/>
</dbReference>
<dbReference type="STRING" id="131310.A0A0N4ZAG5"/>
<dbReference type="GO" id="GO:0000166">
    <property type="term" value="F:nucleotide binding"/>
    <property type="evidence" value="ECO:0007669"/>
    <property type="project" value="InterPro"/>
</dbReference>
<dbReference type="SUPFAM" id="SSF55186">
    <property type="entry name" value="ThrRS/AlaRS common domain"/>
    <property type="match status" value="1"/>
</dbReference>
<accession>A0A0N4ZAG5</accession>
<dbReference type="PANTHER" id="PTHR11451:SF44">
    <property type="entry name" value="THREONINE--TRNA LIGASE, CHLOROPLASTIC_MITOCHONDRIAL 2"/>
    <property type="match status" value="1"/>
</dbReference>
<dbReference type="WBParaSite" id="PTRK_0000444400.1">
    <property type="protein sequence ID" value="PTRK_0000444400.1"/>
    <property type="gene ID" value="PTRK_0000444400"/>
</dbReference>
<keyword evidence="1" id="KW-0648">Protein biosynthesis</keyword>
<dbReference type="InterPro" id="IPR018163">
    <property type="entry name" value="Thr/Ala-tRNA-synth_IIc_edit"/>
</dbReference>
<evidence type="ECO:0000313" key="2">
    <source>
        <dbReference type="Proteomes" id="UP000038045"/>
    </source>
</evidence>
<dbReference type="Gene3D" id="3.10.20.30">
    <property type="match status" value="1"/>
</dbReference>
<keyword evidence="2" id="KW-1185">Reference proteome</keyword>
<dbReference type="GO" id="GO:0005739">
    <property type="term" value="C:mitochondrion"/>
    <property type="evidence" value="ECO:0007669"/>
    <property type="project" value="TreeGrafter"/>
</dbReference>
<dbReference type="Proteomes" id="UP000038045">
    <property type="component" value="Unplaced"/>
</dbReference>
<dbReference type="AlphaFoldDB" id="A0A0N4ZAG5"/>
<dbReference type="PANTHER" id="PTHR11451">
    <property type="entry name" value="THREONINE-TRNA LIGASE"/>
    <property type="match status" value="1"/>
</dbReference>
<evidence type="ECO:0000313" key="3">
    <source>
        <dbReference type="WBParaSite" id="PTRK_0000444400.1"/>
    </source>
</evidence>
<proteinExistence type="predicted"/>
<sequence>MVLFQNHFIKMKLASSFQTSFANFRNQGYVSPITYESLAKRLALYKDIKRRVEDEKKKEITKIVVNINVPDSDTKQILMNKDLSTPFDCAKHINRHFAKNSAVCLITPTDKISKVISMHTPLSENECTLTFLPFNSQEYSTAINHAFWRSATLILSAVIEKSFKTQTTLHPYIHRSLSEGFFESIAKIHALHNWRPTEEELKLLTKSAFHDIIMKEYNFENIYVKSDMARELFSNNIERLGMIDVFEKEYENVDRIPIVRVGDFIDISPGVTISNTSQIGRFQITNVVETDNSNQYSFRGLALPKEQTCSAYSWDLLVERSKGIRPSE</sequence>
<dbReference type="InterPro" id="IPR012675">
    <property type="entry name" value="Beta-grasp_dom_sf"/>
</dbReference>
<evidence type="ECO:0000256" key="1">
    <source>
        <dbReference type="ARBA" id="ARBA00022917"/>
    </source>
</evidence>
<organism evidence="2 3">
    <name type="scientific">Parastrongyloides trichosuri</name>
    <name type="common">Possum-specific nematode worm</name>
    <dbReference type="NCBI Taxonomy" id="131310"/>
    <lineage>
        <taxon>Eukaryota</taxon>
        <taxon>Metazoa</taxon>
        <taxon>Ecdysozoa</taxon>
        <taxon>Nematoda</taxon>
        <taxon>Chromadorea</taxon>
        <taxon>Rhabditida</taxon>
        <taxon>Tylenchina</taxon>
        <taxon>Panagrolaimomorpha</taxon>
        <taxon>Strongyloidoidea</taxon>
        <taxon>Strongyloididae</taxon>
        <taxon>Parastrongyloides</taxon>
    </lineage>
</organism>
<dbReference type="GO" id="GO:0004829">
    <property type="term" value="F:threonine-tRNA ligase activity"/>
    <property type="evidence" value="ECO:0007669"/>
    <property type="project" value="TreeGrafter"/>
</dbReference>
<protein>
    <submittedName>
        <fullName evidence="3">39S ribosomal protein L39, mitochondrial</fullName>
    </submittedName>
</protein>
<name>A0A0N4ZAG5_PARTI</name>